<dbReference type="AlphaFoldDB" id="A0A849SZ57"/>
<dbReference type="Proteomes" id="UP000580839">
    <property type="component" value="Unassembled WGS sequence"/>
</dbReference>
<dbReference type="EMBL" id="JABFRW010000114">
    <property type="protein sequence ID" value="NOT34369.1"/>
    <property type="molecule type" value="Genomic_DNA"/>
</dbReference>
<gene>
    <name evidence="2" type="ORF">HOP12_09390</name>
</gene>
<organism evidence="2 3">
    <name type="scientific">Eiseniibacteriota bacterium</name>
    <dbReference type="NCBI Taxonomy" id="2212470"/>
    <lineage>
        <taxon>Bacteria</taxon>
        <taxon>Candidatus Eiseniibacteriota</taxon>
    </lineage>
</organism>
<evidence type="ECO:0000313" key="3">
    <source>
        <dbReference type="Proteomes" id="UP000580839"/>
    </source>
</evidence>
<accession>A0A849SZ57</accession>
<proteinExistence type="predicted"/>
<sequence>MMSRLGLASVVCLALLSAAVASAQESAAQEAPAAPTDTVSAAVTARPAIVAPRSGATTGRAGVAGYVGASKFVAAEDFSTGALPRFDFAATLRYVLSPGWRLQVSPGFTWSGYSKQEVPPFTDPQFPGDTTKEHYLALLTPVSAQLQYTWMSGSLLWHLGAGPGVYRVAVQNHRKTLQDAVTLRRHQGLYLGGSGELGMEKFLKSLPTTSVELALVDHFVLATRDDQFPSGWNSAINAASFRIGMNYYFETKTLARKKETLPASATGNRKKK</sequence>
<feature type="signal peptide" evidence="1">
    <location>
        <begin position="1"/>
        <end position="23"/>
    </location>
</feature>
<evidence type="ECO:0000313" key="2">
    <source>
        <dbReference type="EMBL" id="NOT34369.1"/>
    </source>
</evidence>
<protein>
    <recommendedName>
        <fullName evidence="4">Outer membrane protein beta-barrel domain-containing protein</fullName>
    </recommendedName>
</protein>
<name>A0A849SZ57_UNCEI</name>
<comment type="caution">
    <text evidence="2">The sequence shown here is derived from an EMBL/GenBank/DDBJ whole genome shotgun (WGS) entry which is preliminary data.</text>
</comment>
<keyword evidence="1" id="KW-0732">Signal</keyword>
<reference evidence="2 3" key="1">
    <citation type="submission" date="2020-04" db="EMBL/GenBank/DDBJ databases">
        <title>Metagenomic profiling of ammonia- and methane-oxidizing microorganisms in a Dutch drinking water treatment plant.</title>
        <authorList>
            <person name="Poghosyan L."/>
            <person name="Leucker S."/>
        </authorList>
    </citation>
    <scope>NUCLEOTIDE SEQUENCE [LARGE SCALE GENOMIC DNA]</scope>
    <source>
        <strain evidence="2">S-RSF-IL-03</strain>
    </source>
</reference>
<evidence type="ECO:0000256" key="1">
    <source>
        <dbReference type="SAM" id="SignalP"/>
    </source>
</evidence>
<feature type="chain" id="PRO_5032300220" description="Outer membrane protein beta-barrel domain-containing protein" evidence="1">
    <location>
        <begin position="24"/>
        <end position="272"/>
    </location>
</feature>
<evidence type="ECO:0008006" key="4">
    <source>
        <dbReference type="Google" id="ProtNLM"/>
    </source>
</evidence>